<sequence>MFSRLAIATALATLVVASPWDTPTTTATKTVTETVTAPAPTVTTAGQCNTGDAQCCQSTESASSAAGSQLLGLLGIVLEDADVLLGLDCSPLDVVGVGSGSECNAEPVCCTENGIGDLISIGCVPISL</sequence>
<organism evidence="7 8">
    <name type="scientific">Wolfiporia cocos (strain MD-104)</name>
    <name type="common">Brown rot fungus</name>
    <dbReference type="NCBI Taxonomy" id="742152"/>
    <lineage>
        <taxon>Eukaryota</taxon>
        <taxon>Fungi</taxon>
        <taxon>Dikarya</taxon>
        <taxon>Basidiomycota</taxon>
        <taxon>Agaricomycotina</taxon>
        <taxon>Agaricomycetes</taxon>
        <taxon>Polyporales</taxon>
        <taxon>Phaeolaceae</taxon>
        <taxon>Wolfiporia</taxon>
    </lineage>
</organism>
<evidence type="ECO:0000256" key="5">
    <source>
        <dbReference type="ARBA" id="ARBA00023157"/>
    </source>
</evidence>
<gene>
    <name evidence="7" type="ORF">WOLCODRAFT_141043</name>
</gene>
<accession>A0A2H3J9Q1</accession>
<keyword evidence="3 6" id="KW-0134">Cell wall</keyword>
<dbReference type="Proteomes" id="UP000218811">
    <property type="component" value="Unassembled WGS sequence"/>
</dbReference>
<evidence type="ECO:0000256" key="1">
    <source>
        <dbReference type="ARBA" id="ARBA00004191"/>
    </source>
</evidence>
<keyword evidence="8" id="KW-1185">Reference proteome</keyword>
<dbReference type="STRING" id="742152.A0A2H3J9Q1"/>
<dbReference type="OMA" id="HCCNSAQ"/>
<keyword evidence="4 6" id="KW-0964">Secreted</keyword>
<dbReference type="GO" id="GO:0005199">
    <property type="term" value="F:structural constituent of cell wall"/>
    <property type="evidence" value="ECO:0007669"/>
    <property type="project" value="InterPro"/>
</dbReference>
<dbReference type="SMART" id="SM00075">
    <property type="entry name" value="HYDRO"/>
    <property type="match status" value="1"/>
</dbReference>
<evidence type="ECO:0000256" key="6">
    <source>
        <dbReference type="RuleBase" id="RU365009"/>
    </source>
</evidence>
<evidence type="ECO:0000256" key="4">
    <source>
        <dbReference type="ARBA" id="ARBA00022525"/>
    </source>
</evidence>
<dbReference type="InterPro" id="IPR001338">
    <property type="entry name" value="Class_I_Hydrophobin"/>
</dbReference>
<dbReference type="CDD" id="cd23507">
    <property type="entry name" value="hydrophobin_I"/>
    <property type="match status" value="1"/>
</dbReference>
<keyword evidence="6" id="KW-0732">Signal</keyword>
<feature type="chain" id="PRO_5013984391" description="Hydrophobin" evidence="6">
    <location>
        <begin position="18"/>
        <end position="128"/>
    </location>
</feature>
<comment type="similarity">
    <text evidence="2 6">Belongs to the fungal hydrophobin family.</text>
</comment>
<evidence type="ECO:0000256" key="2">
    <source>
        <dbReference type="ARBA" id="ARBA00010446"/>
    </source>
</evidence>
<evidence type="ECO:0000256" key="3">
    <source>
        <dbReference type="ARBA" id="ARBA00022512"/>
    </source>
</evidence>
<comment type="subcellular location">
    <subcellularLocation>
        <location evidence="1 6">Secreted</location>
        <location evidence="1 6">Cell wall</location>
    </subcellularLocation>
</comment>
<dbReference type="Pfam" id="PF01185">
    <property type="entry name" value="Hydrophobin"/>
    <property type="match status" value="1"/>
</dbReference>
<evidence type="ECO:0000313" key="7">
    <source>
        <dbReference type="EMBL" id="PCH38992.1"/>
    </source>
</evidence>
<proteinExistence type="inferred from homology"/>
<reference evidence="7 8" key="1">
    <citation type="journal article" date="2012" name="Science">
        <title>The Paleozoic origin of enzymatic lignin decomposition reconstructed from 31 fungal genomes.</title>
        <authorList>
            <person name="Floudas D."/>
            <person name="Binder M."/>
            <person name="Riley R."/>
            <person name="Barry K."/>
            <person name="Blanchette R.A."/>
            <person name="Henrissat B."/>
            <person name="Martinez A.T."/>
            <person name="Otillar R."/>
            <person name="Spatafora J.W."/>
            <person name="Yadav J.S."/>
            <person name="Aerts A."/>
            <person name="Benoit I."/>
            <person name="Boyd A."/>
            <person name="Carlson A."/>
            <person name="Copeland A."/>
            <person name="Coutinho P.M."/>
            <person name="de Vries R.P."/>
            <person name="Ferreira P."/>
            <person name="Findley K."/>
            <person name="Foster B."/>
            <person name="Gaskell J."/>
            <person name="Glotzer D."/>
            <person name="Gorecki P."/>
            <person name="Heitman J."/>
            <person name="Hesse C."/>
            <person name="Hori C."/>
            <person name="Igarashi K."/>
            <person name="Jurgens J.A."/>
            <person name="Kallen N."/>
            <person name="Kersten P."/>
            <person name="Kohler A."/>
            <person name="Kuees U."/>
            <person name="Kumar T.K.A."/>
            <person name="Kuo A."/>
            <person name="LaButti K."/>
            <person name="Larrondo L.F."/>
            <person name="Lindquist E."/>
            <person name="Ling A."/>
            <person name="Lombard V."/>
            <person name="Lucas S."/>
            <person name="Lundell T."/>
            <person name="Martin R."/>
            <person name="McLaughlin D.J."/>
            <person name="Morgenstern I."/>
            <person name="Morin E."/>
            <person name="Murat C."/>
            <person name="Nagy L.G."/>
            <person name="Nolan M."/>
            <person name="Ohm R.A."/>
            <person name="Patyshakuliyeva A."/>
            <person name="Rokas A."/>
            <person name="Ruiz-Duenas F.J."/>
            <person name="Sabat G."/>
            <person name="Salamov A."/>
            <person name="Samejima M."/>
            <person name="Schmutz J."/>
            <person name="Slot J.C."/>
            <person name="St John F."/>
            <person name="Stenlid J."/>
            <person name="Sun H."/>
            <person name="Sun S."/>
            <person name="Syed K."/>
            <person name="Tsang A."/>
            <person name="Wiebenga A."/>
            <person name="Young D."/>
            <person name="Pisabarro A."/>
            <person name="Eastwood D.C."/>
            <person name="Martin F."/>
            <person name="Cullen D."/>
            <person name="Grigoriev I.V."/>
            <person name="Hibbett D.S."/>
        </authorList>
    </citation>
    <scope>NUCLEOTIDE SEQUENCE [LARGE SCALE GENOMIC DNA]</scope>
    <source>
        <strain evidence="7 8">MD-104</strain>
    </source>
</reference>
<dbReference type="AlphaFoldDB" id="A0A2H3J9Q1"/>
<dbReference type="OrthoDB" id="4225815at2759"/>
<keyword evidence="5 6" id="KW-1015">Disulfide bond</keyword>
<name>A0A2H3J9Q1_WOLCO</name>
<evidence type="ECO:0000313" key="8">
    <source>
        <dbReference type="Proteomes" id="UP000218811"/>
    </source>
</evidence>
<dbReference type="GO" id="GO:0009277">
    <property type="term" value="C:fungal-type cell wall"/>
    <property type="evidence" value="ECO:0007669"/>
    <property type="project" value="InterPro"/>
</dbReference>
<feature type="signal peptide" evidence="6">
    <location>
        <begin position="1"/>
        <end position="17"/>
    </location>
</feature>
<dbReference type="EMBL" id="KB467943">
    <property type="protein sequence ID" value="PCH38992.1"/>
    <property type="molecule type" value="Genomic_DNA"/>
</dbReference>
<protein>
    <recommendedName>
        <fullName evidence="6">Hydrophobin</fullName>
    </recommendedName>
</protein>